<organism evidence="1">
    <name type="scientific">Marseillevirus sp</name>
    <dbReference type="NCBI Taxonomy" id="2809551"/>
    <lineage>
        <taxon>Viruses</taxon>
        <taxon>Varidnaviria</taxon>
        <taxon>Bamfordvirae</taxon>
        <taxon>Nucleocytoviricota</taxon>
        <taxon>Megaviricetes</taxon>
        <taxon>Pimascovirales</taxon>
        <taxon>Pimascovirales incertae sedis</taxon>
        <taxon>Marseilleviridae</taxon>
        <taxon>Marseillevirus</taxon>
    </lineage>
</organism>
<sequence>MKSLVALFAPLKGGMKEISKNIIKAQVIKRHIWSV</sequence>
<dbReference type="EMBL" id="OR343189">
    <property type="protein sequence ID" value="WNL50117.1"/>
    <property type="molecule type" value="Genomic_DNA"/>
</dbReference>
<proteinExistence type="predicted"/>
<name>A0AA96J0Y1_9VIRU</name>
<gene>
    <name evidence="1" type="ORF">MarDSR_078</name>
</gene>
<evidence type="ECO:0000313" key="1">
    <source>
        <dbReference type="EMBL" id="WNL50117.1"/>
    </source>
</evidence>
<protein>
    <submittedName>
        <fullName evidence="1">Uncharacterized protein</fullName>
    </submittedName>
</protein>
<reference evidence="1" key="1">
    <citation type="submission" date="2023-07" db="EMBL/GenBank/DDBJ databases">
        <authorList>
            <person name="Xia Y."/>
        </authorList>
    </citation>
    <scope>NUCLEOTIDE SEQUENCE</scope>
    <source>
        <strain evidence="1">E</strain>
    </source>
</reference>
<accession>A0AA96J0Y1</accession>